<dbReference type="Proteomes" id="UP001497623">
    <property type="component" value="Unassembled WGS sequence"/>
</dbReference>
<name>A0AAV2Q3Y5_MEGNR</name>
<feature type="compositionally biased region" description="Polar residues" evidence="1">
    <location>
        <begin position="82"/>
        <end position="95"/>
    </location>
</feature>
<protein>
    <submittedName>
        <fullName evidence="2">Uncharacterized protein</fullName>
    </submittedName>
</protein>
<evidence type="ECO:0000256" key="1">
    <source>
        <dbReference type="SAM" id="MobiDB-lite"/>
    </source>
</evidence>
<organism evidence="2 3">
    <name type="scientific">Meganyctiphanes norvegica</name>
    <name type="common">Northern krill</name>
    <name type="synonym">Thysanopoda norvegica</name>
    <dbReference type="NCBI Taxonomy" id="48144"/>
    <lineage>
        <taxon>Eukaryota</taxon>
        <taxon>Metazoa</taxon>
        <taxon>Ecdysozoa</taxon>
        <taxon>Arthropoda</taxon>
        <taxon>Crustacea</taxon>
        <taxon>Multicrustacea</taxon>
        <taxon>Malacostraca</taxon>
        <taxon>Eumalacostraca</taxon>
        <taxon>Eucarida</taxon>
        <taxon>Euphausiacea</taxon>
        <taxon>Euphausiidae</taxon>
        <taxon>Meganyctiphanes</taxon>
    </lineage>
</organism>
<feature type="region of interest" description="Disordered" evidence="1">
    <location>
        <begin position="59"/>
        <end position="99"/>
    </location>
</feature>
<reference evidence="2 3" key="1">
    <citation type="submission" date="2024-05" db="EMBL/GenBank/DDBJ databases">
        <authorList>
            <person name="Wallberg A."/>
        </authorList>
    </citation>
    <scope>NUCLEOTIDE SEQUENCE [LARGE SCALE GENOMIC DNA]</scope>
</reference>
<keyword evidence="3" id="KW-1185">Reference proteome</keyword>
<gene>
    <name evidence="2" type="ORF">MNOR_LOCUS7598</name>
</gene>
<sequence>MQVVQQQSGWQHFQHYVSCGHLGQRQQLLQLHCTEQGIPLWLQQLQGYPVPVQVPQGQQLQGQLGHQEHQERKGQLAGWCQTHGSQGDQQHSAGSESDHWSQCSCRSHGHCHMHHGSQHGWMDLLDNRRSTGRAHPGSGIGSGWGHKELHREQHSCCMLVQRQLSKLQEQQHSLDGRCSH</sequence>
<dbReference type="EMBL" id="CAXKWB010003378">
    <property type="protein sequence ID" value="CAL4069065.1"/>
    <property type="molecule type" value="Genomic_DNA"/>
</dbReference>
<comment type="caution">
    <text evidence="2">The sequence shown here is derived from an EMBL/GenBank/DDBJ whole genome shotgun (WGS) entry which is preliminary data.</text>
</comment>
<evidence type="ECO:0000313" key="3">
    <source>
        <dbReference type="Proteomes" id="UP001497623"/>
    </source>
</evidence>
<proteinExistence type="predicted"/>
<evidence type="ECO:0000313" key="2">
    <source>
        <dbReference type="EMBL" id="CAL4069065.1"/>
    </source>
</evidence>
<accession>A0AAV2Q3Y5</accession>
<dbReference type="AlphaFoldDB" id="A0AAV2Q3Y5"/>